<dbReference type="EMBL" id="LLXI01000850">
    <property type="protein sequence ID" value="PKY50278.1"/>
    <property type="molecule type" value="Genomic_DNA"/>
</dbReference>
<name>A0A2I1GUE9_9GLOM</name>
<dbReference type="AlphaFoldDB" id="A0A2I1GUE9"/>
<gene>
    <name evidence="1" type="ORF">RhiirA4_545840</name>
</gene>
<organism evidence="1 2">
    <name type="scientific">Rhizophagus irregularis</name>
    <dbReference type="NCBI Taxonomy" id="588596"/>
    <lineage>
        <taxon>Eukaryota</taxon>
        <taxon>Fungi</taxon>
        <taxon>Fungi incertae sedis</taxon>
        <taxon>Mucoromycota</taxon>
        <taxon>Glomeromycotina</taxon>
        <taxon>Glomeromycetes</taxon>
        <taxon>Glomerales</taxon>
        <taxon>Glomeraceae</taxon>
        <taxon>Rhizophagus</taxon>
    </lineage>
</organism>
<keyword evidence="2" id="KW-1185">Reference proteome</keyword>
<dbReference type="Proteomes" id="UP000234323">
    <property type="component" value="Unassembled WGS sequence"/>
</dbReference>
<reference evidence="1 2" key="1">
    <citation type="submission" date="2015-10" db="EMBL/GenBank/DDBJ databases">
        <title>Genome analyses suggest a sexual origin of heterokaryosis in a supposedly ancient asexual fungus.</title>
        <authorList>
            <person name="Ropars J."/>
            <person name="Sedzielewska K."/>
            <person name="Noel J."/>
            <person name="Charron P."/>
            <person name="Farinelli L."/>
            <person name="Marton T."/>
            <person name="Kruger M."/>
            <person name="Pelin A."/>
            <person name="Brachmann A."/>
            <person name="Corradi N."/>
        </authorList>
    </citation>
    <scope>NUCLEOTIDE SEQUENCE [LARGE SCALE GENOMIC DNA]</scope>
    <source>
        <strain evidence="1 2">A4</strain>
    </source>
</reference>
<protein>
    <submittedName>
        <fullName evidence="1">Uncharacterized protein</fullName>
    </submittedName>
</protein>
<sequence>MEDTLNACTTAIISLVEYVLKCIKNCIPASNSNWHHYYHSIPNFKQKLGYFKSHTGREYNFNYANINDHKLHHTFFPGLKVKKASNSNWHHLSLNFQASSKNWDTLSHILVEENIISTMRIIMTISRITLFKIKKASNSNWHHHYHSISKLQAKIGILKSHTGREYNFNYANVNGHKSHHTFFTGLKVKKASNSNWHYYYHSISKLQAKVGVL</sequence>
<accession>A0A2I1GUE9</accession>
<proteinExistence type="predicted"/>
<evidence type="ECO:0000313" key="1">
    <source>
        <dbReference type="EMBL" id="PKY50278.1"/>
    </source>
</evidence>
<comment type="caution">
    <text evidence="1">The sequence shown here is derived from an EMBL/GenBank/DDBJ whole genome shotgun (WGS) entry which is preliminary data.</text>
</comment>
<evidence type="ECO:0000313" key="2">
    <source>
        <dbReference type="Proteomes" id="UP000234323"/>
    </source>
</evidence>